<dbReference type="OrthoDB" id="6761697at2759"/>
<name>A0A6S7FKB8_PARCT</name>
<protein>
    <submittedName>
        <fullName evidence="1">Uncharacterized protein</fullName>
    </submittedName>
</protein>
<evidence type="ECO:0000313" key="1">
    <source>
        <dbReference type="EMBL" id="CAB3977977.1"/>
    </source>
</evidence>
<dbReference type="AlphaFoldDB" id="A0A6S7FKB8"/>
<proteinExistence type="predicted"/>
<evidence type="ECO:0000313" key="2">
    <source>
        <dbReference type="Proteomes" id="UP001152795"/>
    </source>
</evidence>
<dbReference type="EMBL" id="CACRXK020000082">
    <property type="protein sequence ID" value="CAB3977977.1"/>
    <property type="molecule type" value="Genomic_DNA"/>
</dbReference>
<reference evidence="1" key="1">
    <citation type="submission" date="2020-04" db="EMBL/GenBank/DDBJ databases">
        <authorList>
            <person name="Alioto T."/>
            <person name="Alioto T."/>
            <person name="Gomez Garrido J."/>
        </authorList>
    </citation>
    <scope>NUCLEOTIDE SEQUENCE</scope>
    <source>
        <strain evidence="1">A484AB</strain>
    </source>
</reference>
<sequence>MPSKLTEDYLVKILDRKLKPFEDKMEGLVKSVEFISAKYDELLIKHQYIEEMINELVKENKLLKKQIFNLPNQSEQMCVNFNELEQYDRQNCLEIRGIAVQEGEDTDTLVCSIGNLVNVNIKAEDMSISHRFKSNPTARIYIVSVFWGSTFL</sequence>
<organism evidence="1 2">
    <name type="scientific">Paramuricea clavata</name>
    <name type="common">Red gorgonian</name>
    <name type="synonym">Violescent sea-whip</name>
    <dbReference type="NCBI Taxonomy" id="317549"/>
    <lineage>
        <taxon>Eukaryota</taxon>
        <taxon>Metazoa</taxon>
        <taxon>Cnidaria</taxon>
        <taxon>Anthozoa</taxon>
        <taxon>Octocorallia</taxon>
        <taxon>Malacalcyonacea</taxon>
        <taxon>Plexauridae</taxon>
        <taxon>Paramuricea</taxon>
    </lineage>
</organism>
<dbReference type="Proteomes" id="UP001152795">
    <property type="component" value="Unassembled WGS sequence"/>
</dbReference>
<keyword evidence="2" id="KW-1185">Reference proteome</keyword>
<gene>
    <name evidence="1" type="ORF">PACLA_8A075284</name>
</gene>
<accession>A0A6S7FKB8</accession>
<comment type="caution">
    <text evidence="1">The sequence shown here is derived from an EMBL/GenBank/DDBJ whole genome shotgun (WGS) entry which is preliminary data.</text>
</comment>